<dbReference type="AlphaFoldDB" id="D8IWF1"/>
<organism evidence="1 2">
    <name type="scientific">Herbaspirillum seropedicae (strain SmR1)</name>
    <dbReference type="NCBI Taxonomy" id="757424"/>
    <lineage>
        <taxon>Bacteria</taxon>
        <taxon>Pseudomonadati</taxon>
        <taxon>Pseudomonadota</taxon>
        <taxon>Betaproteobacteria</taxon>
        <taxon>Burkholderiales</taxon>
        <taxon>Oxalobacteraceae</taxon>
        <taxon>Herbaspirillum</taxon>
    </lineage>
</organism>
<accession>D8IWF1</accession>
<dbReference type="eggNOG" id="ENOG5032X6M">
    <property type="taxonomic scope" value="Bacteria"/>
</dbReference>
<dbReference type="RefSeq" id="WP_013234450.1">
    <property type="nucleotide sequence ID" value="NC_014323.1"/>
</dbReference>
<evidence type="ECO:0000313" key="1">
    <source>
        <dbReference type="EMBL" id="ADJ63971.1"/>
    </source>
</evidence>
<sequence length="209" mass="22777">MSANEMDEVQAVTAAAAQAVQEERVSAAARDGLDVLLQQALRSSLVPSGCQAAFEVLDDISHVQEKKMVVLTISSYLFRMVVMFHFTADAATRAHFASLHNVAAAEMSEQGLLDAIAECGNLCCGIFNRELGRYFPHLGMSTPNVIDRQCAAYLQKLNCAHIRHFAIDLAELPESPRFHVSLCVSAYAPLDFAVAAEEQVDTTGELELF</sequence>
<dbReference type="EMBL" id="CP002039">
    <property type="protein sequence ID" value="ADJ63971.1"/>
    <property type="molecule type" value="Genomic_DNA"/>
</dbReference>
<dbReference type="KEGG" id="hse:Hsero_2472"/>
<reference evidence="1 2" key="1">
    <citation type="submission" date="2010-04" db="EMBL/GenBank/DDBJ databases">
        <title>The genome of Herbaspirillum seropedicae SmR1, an endophytic, nitrogen-fixing, plant-growth promoting beta-Proteobacteria.</title>
        <authorList>
            <person name="Pedrosa F.O."/>
            <person name="Monteiro R.A."/>
            <person name="Wassem R."/>
            <person name="Cruz L.M."/>
            <person name="Ayub R.A."/>
            <person name="Colauto N.B."/>
            <person name="Fernandez M.A."/>
            <person name="Fungaro M.H.P."/>
            <person name="Grisard E.C."/>
            <person name="Hungria M."/>
            <person name="Madeira H.M.F."/>
            <person name="Nodari R.O."/>
            <person name="Osaku C.A."/>
            <person name="Petzl-Erler M.L."/>
            <person name="Terenzi H."/>
            <person name="Vieira L.G.E."/>
            <person name="Almeida M.I.M."/>
            <person name="Alves L.R."/>
            <person name="Arantes O.M.N."/>
            <person name="Balsanelli E."/>
            <person name="Barcellos F.G."/>
            <person name="Baura V.A."/>
            <person name="Binde D.R."/>
            <person name="Campo R.J."/>
            <person name="Chubatsu L.S."/>
            <person name="Chueire L.M.O."/>
            <person name="Ciferri R.R."/>
            <person name="Correa L.C."/>
            <person name="da Conceicao Silva J.L."/>
            <person name="Dabul A.N.G."/>
            <person name="Dambros B.P."/>
            <person name="Faoro H."/>
            <person name="Favetti A."/>
            <person name="Friedermann G."/>
            <person name="Furlaneto M.C."/>
            <person name="Gasques L.S."/>
            <person name="Gimenes C.C.T."/>
            <person name="Gioppo N.M.R."/>
            <person name="Glienke-Blanco C."/>
            <person name="Godoy L.P."/>
            <person name="Guerra M.P."/>
            <person name="Karp S."/>
            <person name="Kava-Cordeiro V."/>
            <person name="Margarido V.P."/>
            <person name="Mathioni S.M."/>
            <person name="Menck-Soares M.A."/>
            <person name="Murace N.K."/>
            <person name="Nicolas M.F."/>
            <person name="Oliveira C.E.C."/>
            <person name="Pagnan N.A.B."/>
            <person name="Pamphile J.A."/>
            <person name="Patussi E.V."/>
            <person name="Pereira L.F.P."/>
            <person name="Pereira-Ferrari L."/>
            <person name="Pinto F.G.S."/>
            <person name="Precoma C."/>
            <person name="Prioli A.J."/>
            <person name="Prioli S.M.A.P."/>
            <person name="Raittz R.T."/>
            <person name="Ramos H.J.O."/>
            <person name="Ribeiro E.M.S.F."/>
            <person name="Rigo L.U."/>
            <person name="Rocha C.L.M.S.C."/>
            <person name="Rocha S.N."/>
            <person name="Santos K."/>
            <person name="Satori D."/>
            <person name="Silva A.G."/>
            <person name="Simao R.C.G."/>
            <person name="Soares M.A.M."/>
            <person name="Souza E.M."/>
            <person name="Steffens M.B.R."/>
            <person name="Steindel M."/>
            <person name="Tadra-Sfeir M.Z."/>
            <person name="Takahashi E.K."/>
            <person name="Torres R.A."/>
            <person name="Valle J.S."/>
            <person name="Vernal J.I."/>
            <person name="Vilas-Boas L.A."/>
            <person name="Watanabe M.A.E."/>
            <person name="Weiss V.A."/>
            <person name="Yates M.A."/>
            <person name="Souza E.M."/>
        </authorList>
    </citation>
    <scope>NUCLEOTIDE SEQUENCE [LARGE SCALE GENOMIC DNA]</scope>
    <source>
        <strain evidence="1 2">SmR1</strain>
    </source>
</reference>
<proteinExistence type="predicted"/>
<gene>
    <name evidence="1" type="ordered locus">Hsero_2472</name>
</gene>
<name>D8IWF1_HERSS</name>
<evidence type="ECO:0008006" key="3">
    <source>
        <dbReference type="Google" id="ProtNLM"/>
    </source>
</evidence>
<dbReference type="HOGENOM" id="CLU_1500795_0_0_4"/>
<protein>
    <recommendedName>
        <fullName evidence="3">Chemotaxis protein CheX</fullName>
    </recommendedName>
</protein>
<dbReference type="Proteomes" id="UP000000329">
    <property type="component" value="Chromosome"/>
</dbReference>
<dbReference type="STRING" id="757424.Hsero_2472"/>
<dbReference type="OrthoDB" id="8717392at2"/>
<dbReference type="GeneID" id="29393349"/>
<evidence type="ECO:0000313" key="2">
    <source>
        <dbReference type="Proteomes" id="UP000000329"/>
    </source>
</evidence>
<keyword evidence="2" id="KW-1185">Reference proteome</keyword>